<feature type="domain" description="Putative 5'-nucleotidase C-terminal" evidence="3">
    <location>
        <begin position="423"/>
        <end position="478"/>
    </location>
</feature>
<dbReference type="Gene3D" id="3.60.21.10">
    <property type="match status" value="2"/>
</dbReference>
<dbReference type="Proteomes" id="UP001201163">
    <property type="component" value="Unassembled WGS sequence"/>
</dbReference>
<keyword evidence="1" id="KW-0732">Signal</keyword>
<name>A0AAD4QCZ1_9AGAM</name>
<dbReference type="Pfam" id="PF00149">
    <property type="entry name" value="Metallophos"/>
    <property type="match status" value="1"/>
</dbReference>
<organism evidence="4 5">
    <name type="scientific">Lactarius akahatsu</name>
    <dbReference type="NCBI Taxonomy" id="416441"/>
    <lineage>
        <taxon>Eukaryota</taxon>
        <taxon>Fungi</taxon>
        <taxon>Dikarya</taxon>
        <taxon>Basidiomycota</taxon>
        <taxon>Agaricomycotina</taxon>
        <taxon>Agaricomycetes</taxon>
        <taxon>Russulales</taxon>
        <taxon>Russulaceae</taxon>
        <taxon>Lactarius</taxon>
    </lineage>
</organism>
<evidence type="ECO:0000259" key="2">
    <source>
        <dbReference type="Pfam" id="PF00149"/>
    </source>
</evidence>
<dbReference type="GO" id="GO:0005829">
    <property type="term" value="C:cytosol"/>
    <property type="evidence" value="ECO:0007669"/>
    <property type="project" value="TreeGrafter"/>
</dbReference>
<dbReference type="SUPFAM" id="SSF55816">
    <property type="entry name" value="5'-nucleotidase (syn. UDP-sugar hydrolase), C-terminal domain"/>
    <property type="match status" value="1"/>
</dbReference>
<dbReference type="Pfam" id="PF21953">
    <property type="entry name" value="NadN_nucleosid_C"/>
    <property type="match status" value="2"/>
</dbReference>
<dbReference type="InterPro" id="IPR006179">
    <property type="entry name" value="5_nucleotidase/apyrase"/>
</dbReference>
<gene>
    <name evidence="4" type="ORF">EDB92DRAFT_1843841</name>
</gene>
<dbReference type="GO" id="GO:0016787">
    <property type="term" value="F:hydrolase activity"/>
    <property type="evidence" value="ECO:0007669"/>
    <property type="project" value="InterPro"/>
</dbReference>
<feature type="signal peptide" evidence="1">
    <location>
        <begin position="1"/>
        <end position="19"/>
    </location>
</feature>
<sequence length="522" mass="59229">MKALAPLLVSLVLSAVARQDGGNEHRFQVPLASPLAIQAQPYRELVWGDVNIIHTTDIHGWLLGHQKTQPPEPNYKGTLGDLASFVSRMNTTAQNKGYDFLLVDTGDLRDGTGLSDGHPKEQWAGEETDKFFLRLPYDVMTIGNHELYNPPTIAYDMHANFSKKTKRYLTSNAFININGDKVPIGWQFAKFKTPSVQPAEIMVNQPWFLDAIKERPSFFLLTGHMSVGERFNDWRAVVKPIRDLHKDTPIIILAGHTHTRNCTQFNDDKVVAIESGAFMDTVGFNLSNTDKPLDYSRRYLDPNRVTYKYHTHAQKDEDFDTDEGKNITKDLWKLYDDFHLSRVWGSSPKDYTLFRVSNNSVLDLFVGEALPEVLKNATCKGSKQRQKFSFMDSGVLRYDIYEGKFDQNDQLTASPYADPLWQEDLTLGYVTTDQCGTKQAGDGDDVKHNPIHFLNRLPKIVTGPSTVNATLVDLVIIDRGWRNVLGNLSVSGRIYTENDIDKNFTKFTTNEVLGEYALHKWN</sequence>
<dbReference type="PANTHER" id="PTHR11575:SF22">
    <property type="entry name" value="ADL392WP"/>
    <property type="match status" value="1"/>
</dbReference>
<feature type="chain" id="PRO_5041920006" evidence="1">
    <location>
        <begin position="20"/>
        <end position="522"/>
    </location>
</feature>
<keyword evidence="5" id="KW-1185">Reference proteome</keyword>
<protein>
    <submittedName>
        <fullName evidence="4">Metallo-dependent phosphatase-like protein</fullName>
    </submittedName>
</protein>
<dbReference type="InterPro" id="IPR036907">
    <property type="entry name" value="5'-Nucleotdase_C_sf"/>
</dbReference>
<evidence type="ECO:0000313" key="4">
    <source>
        <dbReference type="EMBL" id="KAH8995916.1"/>
    </source>
</evidence>
<feature type="domain" description="Calcineurin-like phosphoesterase" evidence="2">
    <location>
        <begin position="51"/>
        <end position="259"/>
    </location>
</feature>
<evidence type="ECO:0000313" key="5">
    <source>
        <dbReference type="Proteomes" id="UP001201163"/>
    </source>
</evidence>
<comment type="caution">
    <text evidence="4">The sequence shown here is derived from an EMBL/GenBank/DDBJ whole genome shotgun (WGS) entry which is preliminary data.</text>
</comment>
<evidence type="ECO:0000259" key="3">
    <source>
        <dbReference type="Pfam" id="PF21953"/>
    </source>
</evidence>
<proteinExistence type="predicted"/>
<dbReference type="InterPro" id="IPR029052">
    <property type="entry name" value="Metallo-depent_PP-like"/>
</dbReference>
<dbReference type="PANTHER" id="PTHR11575">
    <property type="entry name" value="5'-NUCLEOTIDASE-RELATED"/>
    <property type="match status" value="1"/>
</dbReference>
<reference evidence="4" key="1">
    <citation type="submission" date="2022-01" db="EMBL/GenBank/DDBJ databases">
        <title>Comparative genomics reveals a dynamic genome evolution in the ectomycorrhizal milk-cap (Lactarius) mushrooms.</title>
        <authorList>
            <consortium name="DOE Joint Genome Institute"/>
            <person name="Lebreton A."/>
            <person name="Tang N."/>
            <person name="Kuo A."/>
            <person name="LaButti K."/>
            <person name="Drula E."/>
            <person name="Barry K."/>
            <person name="Clum A."/>
            <person name="Lipzen A."/>
            <person name="Mousain D."/>
            <person name="Ng V."/>
            <person name="Wang R."/>
            <person name="Wang X."/>
            <person name="Dai Y."/>
            <person name="Henrissat B."/>
            <person name="Grigoriev I.V."/>
            <person name="Guerin-Laguette A."/>
            <person name="Yu F."/>
            <person name="Martin F.M."/>
        </authorList>
    </citation>
    <scope>NUCLEOTIDE SEQUENCE</scope>
    <source>
        <strain evidence="4">QP</strain>
    </source>
</reference>
<dbReference type="EMBL" id="JAKELL010000010">
    <property type="protein sequence ID" value="KAH8995916.1"/>
    <property type="molecule type" value="Genomic_DNA"/>
</dbReference>
<dbReference type="GO" id="GO:0009166">
    <property type="term" value="P:nucleotide catabolic process"/>
    <property type="evidence" value="ECO:0007669"/>
    <property type="project" value="InterPro"/>
</dbReference>
<dbReference type="InterPro" id="IPR004843">
    <property type="entry name" value="Calcineurin-like_PHP"/>
</dbReference>
<accession>A0AAD4QCZ1</accession>
<dbReference type="Gene3D" id="3.90.780.10">
    <property type="entry name" value="5'-Nucleotidase, C-terminal domain"/>
    <property type="match status" value="1"/>
</dbReference>
<feature type="domain" description="Putative 5'-nucleotidase C-terminal" evidence="3">
    <location>
        <begin position="357"/>
        <end position="418"/>
    </location>
</feature>
<evidence type="ECO:0000256" key="1">
    <source>
        <dbReference type="SAM" id="SignalP"/>
    </source>
</evidence>
<dbReference type="AlphaFoldDB" id="A0AAD4QCZ1"/>
<dbReference type="InterPro" id="IPR053828">
    <property type="entry name" value="Nucleosidase_C"/>
</dbReference>
<dbReference type="SUPFAM" id="SSF56300">
    <property type="entry name" value="Metallo-dependent phosphatases"/>
    <property type="match status" value="1"/>
</dbReference>